<proteinExistence type="inferred from homology"/>
<dbReference type="Proteomes" id="UP000289437">
    <property type="component" value="Unassembled WGS sequence"/>
</dbReference>
<dbReference type="GO" id="GO:0016020">
    <property type="term" value="C:membrane"/>
    <property type="evidence" value="ECO:0007669"/>
    <property type="project" value="UniProtKB-SubCell"/>
</dbReference>
<evidence type="ECO:0000256" key="7">
    <source>
        <dbReference type="RuleBase" id="RU362042"/>
    </source>
</evidence>
<dbReference type="PROSITE" id="PS00760">
    <property type="entry name" value="SPASE_I_2"/>
    <property type="match status" value="1"/>
</dbReference>
<accession>A0A4Q0T4L6</accession>
<feature type="active site" evidence="6">
    <location>
        <position position="95"/>
    </location>
</feature>
<evidence type="ECO:0000313" key="10">
    <source>
        <dbReference type="Proteomes" id="UP000289437"/>
    </source>
</evidence>
<dbReference type="Gene3D" id="2.10.109.10">
    <property type="entry name" value="Umud Fragment, subunit A"/>
    <property type="match status" value="1"/>
</dbReference>
<dbReference type="PRINTS" id="PR00727">
    <property type="entry name" value="LEADERPTASE"/>
</dbReference>
<evidence type="ECO:0000259" key="8">
    <source>
        <dbReference type="Pfam" id="PF10502"/>
    </source>
</evidence>
<comment type="catalytic activity">
    <reaction evidence="1 7">
        <text>Cleavage of hydrophobic, N-terminal signal or leader sequences from secreted and periplasmic proteins.</text>
        <dbReference type="EC" id="3.4.21.89"/>
    </reaction>
</comment>
<gene>
    <name evidence="9" type="ORF">GRAN_0820</name>
</gene>
<evidence type="ECO:0000256" key="4">
    <source>
        <dbReference type="ARBA" id="ARBA00019232"/>
    </source>
</evidence>
<dbReference type="PANTHER" id="PTHR43390:SF1">
    <property type="entry name" value="CHLOROPLAST PROCESSING PEPTIDASE"/>
    <property type="match status" value="1"/>
</dbReference>
<comment type="caution">
    <text evidence="9">The sequence shown here is derived from an EMBL/GenBank/DDBJ whole genome shotgun (WGS) entry which is preliminary data.</text>
</comment>
<feature type="transmembrane region" description="Helical" evidence="7">
    <location>
        <begin position="12"/>
        <end position="36"/>
    </location>
</feature>
<evidence type="ECO:0000256" key="6">
    <source>
        <dbReference type="PIRSR" id="PIRSR600223-1"/>
    </source>
</evidence>
<feature type="active site" evidence="6">
    <location>
        <position position="40"/>
    </location>
</feature>
<evidence type="ECO:0000256" key="5">
    <source>
        <dbReference type="ARBA" id="ARBA00022801"/>
    </source>
</evidence>
<keyword evidence="7" id="KW-0645">Protease</keyword>
<organism evidence="9 10">
    <name type="scientific">Granulicella sibirica</name>
    <dbReference type="NCBI Taxonomy" id="2479048"/>
    <lineage>
        <taxon>Bacteria</taxon>
        <taxon>Pseudomonadati</taxon>
        <taxon>Acidobacteriota</taxon>
        <taxon>Terriglobia</taxon>
        <taxon>Terriglobales</taxon>
        <taxon>Acidobacteriaceae</taxon>
        <taxon>Granulicella</taxon>
    </lineage>
</organism>
<keyword evidence="10" id="KW-1185">Reference proteome</keyword>
<dbReference type="GO" id="GO:0004252">
    <property type="term" value="F:serine-type endopeptidase activity"/>
    <property type="evidence" value="ECO:0007669"/>
    <property type="project" value="InterPro"/>
</dbReference>
<evidence type="ECO:0000313" key="9">
    <source>
        <dbReference type="EMBL" id="RXH57510.1"/>
    </source>
</evidence>
<dbReference type="SUPFAM" id="SSF51306">
    <property type="entry name" value="LexA/Signal peptidase"/>
    <property type="match status" value="1"/>
</dbReference>
<evidence type="ECO:0000256" key="3">
    <source>
        <dbReference type="ARBA" id="ARBA00013208"/>
    </source>
</evidence>
<name>A0A4Q0T4L6_9BACT</name>
<keyword evidence="7" id="KW-1133">Transmembrane helix</keyword>
<feature type="domain" description="Peptidase S26" evidence="8">
    <location>
        <begin position="13"/>
        <end position="210"/>
    </location>
</feature>
<reference evidence="10" key="2">
    <citation type="submission" date="2019-02" db="EMBL/GenBank/DDBJ databases">
        <title>Granulicella sibirica sp. nov., a psychrotolerant acidobacterium isolated from an organic soil layer in forested tundra, West Siberia.</title>
        <authorList>
            <person name="Oshkin I.Y."/>
            <person name="Kulichevskaya I.S."/>
            <person name="Rijpstra W.I.C."/>
            <person name="Sinninghe Damste J.S."/>
            <person name="Rakitin A.L."/>
            <person name="Ravin N.V."/>
            <person name="Dedysh S.N."/>
        </authorList>
    </citation>
    <scope>NUCLEOTIDE SEQUENCE [LARGE SCALE GENOMIC DNA]</scope>
    <source>
        <strain evidence="10">AF10</strain>
    </source>
</reference>
<comment type="subcellular location">
    <subcellularLocation>
        <location evidence="7">Membrane</location>
        <topology evidence="7">Single-pass type II membrane protein</topology>
    </subcellularLocation>
</comment>
<keyword evidence="7" id="KW-0812">Transmembrane</keyword>
<protein>
    <recommendedName>
        <fullName evidence="4 7">Signal peptidase I</fullName>
        <ecNumber evidence="3 7">3.4.21.89</ecNumber>
    </recommendedName>
</protein>
<dbReference type="EC" id="3.4.21.89" evidence="3 7"/>
<evidence type="ECO:0000256" key="1">
    <source>
        <dbReference type="ARBA" id="ARBA00000677"/>
    </source>
</evidence>
<dbReference type="GO" id="GO:0006465">
    <property type="term" value="P:signal peptide processing"/>
    <property type="evidence" value="ECO:0007669"/>
    <property type="project" value="InterPro"/>
</dbReference>
<dbReference type="Pfam" id="PF10502">
    <property type="entry name" value="Peptidase_S26"/>
    <property type="match status" value="1"/>
</dbReference>
<reference evidence="9 10" key="1">
    <citation type="submission" date="2018-11" db="EMBL/GenBank/DDBJ databases">
        <authorList>
            <person name="Mardanov A.V."/>
            <person name="Ravin N.V."/>
            <person name="Dedysh S.N."/>
        </authorList>
    </citation>
    <scope>NUCLEOTIDE SEQUENCE [LARGE SCALE GENOMIC DNA]</scope>
    <source>
        <strain evidence="9 10">AF10</strain>
    </source>
</reference>
<dbReference type="InterPro" id="IPR019533">
    <property type="entry name" value="Peptidase_S26"/>
</dbReference>
<dbReference type="NCBIfam" id="TIGR02227">
    <property type="entry name" value="sigpep_I_bact"/>
    <property type="match status" value="1"/>
</dbReference>
<dbReference type="CDD" id="cd06530">
    <property type="entry name" value="S26_SPase_I"/>
    <property type="match status" value="1"/>
</dbReference>
<keyword evidence="7" id="KW-0472">Membrane</keyword>
<sequence>MLKPATETPLESLSSICAVLAVGLFVMTFIFQNFVIPSGSMEKTLLIGDHVLVDRITFAPSARWAPLVRYREPQRGDVIVFYKPNPETPDLILVKRLIGVPGDRIHLVHGVVYLNGVAQNERYAAMPESSSDPEDAYSPARDDFPADGTPLGSFEVWSQALPSHVENGDLIVPHGSFFAMGDNREHSADGRFWGFVPRENILGRPMFNYWSFETTAPQMDAQQESLGARVGAFFTTAVHLVDKTRWSRTFHLVR</sequence>
<dbReference type="GO" id="GO:0009003">
    <property type="term" value="F:signal peptidase activity"/>
    <property type="evidence" value="ECO:0007669"/>
    <property type="project" value="UniProtKB-EC"/>
</dbReference>
<dbReference type="InterPro" id="IPR019757">
    <property type="entry name" value="Pept_S26A_signal_pept_1_Lys-AS"/>
</dbReference>
<dbReference type="InterPro" id="IPR036286">
    <property type="entry name" value="LexA/Signal_pep-like_sf"/>
</dbReference>
<dbReference type="EMBL" id="RDSM01000001">
    <property type="protein sequence ID" value="RXH57510.1"/>
    <property type="molecule type" value="Genomic_DNA"/>
</dbReference>
<dbReference type="InterPro" id="IPR000223">
    <property type="entry name" value="Pept_S26A_signal_pept_1"/>
</dbReference>
<keyword evidence="5 7" id="KW-0378">Hydrolase</keyword>
<evidence type="ECO:0000256" key="2">
    <source>
        <dbReference type="ARBA" id="ARBA00009370"/>
    </source>
</evidence>
<dbReference type="PANTHER" id="PTHR43390">
    <property type="entry name" value="SIGNAL PEPTIDASE I"/>
    <property type="match status" value="1"/>
</dbReference>
<comment type="similarity">
    <text evidence="2 7">Belongs to the peptidase S26 family.</text>
</comment>
<dbReference type="AlphaFoldDB" id="A0A4Q0T4L6"/>